<feature type="compositionally biased region" description="Low complexity" evidence="3">
    <location>
        <begin position="874"/>
        <end position="885"/>
    </location>
</feature>
<feature type="compositionally biased region" description="Basic and acidic residues" evidence="3">
    <location>
        <begin position="1074"/>
        <end position="1094"/>
    </location>
</feature>
<feature type="compositionally biased region" description="Low complexity" evidence="3">
    <location>
        <begin position="108"/>
        <end position="152"/>
    </location>
</feature>
<dbReference type="PROSITE" id="PS50009">
    <property type="entry name" value="RASGEF_CAT"/>
    <property type="match status" value="1"/>
</dbReference>
<evidence type="ECO:0000256" key="3">
    <source>
        <dbReference type="SAM" id="MobiDB-lite"/>
    </source>
</evidence>
<dbReference type="SMART" id="SM00147">
    <property type="entry name" value="RasGEF"/>
    <property type="match status" value="1"/>
</dbReference>
<accession>A0A9P6V0T1</accession>
<reference evidence="5" key="1">
    <citation type="journal article" date="2020" name="Fungal Divers.">
        <title>Resolving the Mortierellaceae phylogeny through synthesis of multi-gene phylogenetics and phylogenomics.</title>
        <authorList>
            <person name="Vandepol N."/>
            <person name="Liber J."/>
            <person name="Desiro A."/>
            <person name="Na H."/>
            <person name="Kennedy M."/>
            <person name="Barry K."/>
            <person name="Grigoriev I.V."/>
            <person name="Miller A.N."/>
            <person name="O'Donnell K."/>
            <person name="Stajich J.E."/>
            <person name="Bonito G."/>
        </authorList>
    </citation>
    <scope>NUCLEOTIDE SEQUENCE</scope>
    <source>
        <strain evidence="5">REB-010B</strain>
    </source>
</reference>
<dbReference type="InterPro" id="IPR001895">
    <property type="entry name" value="RASGEF_cat_dom"/>
</dbReference>
<feature type="compositionally biased region" description="Low complexity" evidence="3">
    <location>
        <begin position="1057"/>
        <end position="1073"/>
    </location>
</feature>
<dbReference type="GO" id="GO:0007264">
    <property type="term" value="P:small GTPase-mediated signal transduction"/>
    <property type="evidence" value="ECO:0007669"/>
    <property type="project" value="InterPro"/>
</dbReference>
<dbReference type="Gene3D" id="1.10.840.10">
    <property type="entry name" value="Ras guanine-nucleotide exchange factors catalytic domain"/>
    <property type="match status" value="1"/>
</dbReference>
<feature type="region of interest" description="Disordered" evidence="3">
    <location>
        <begin position="1190"/>
        <end position="1291"/>
    </location>
</feature>
<dbReference type="InterPro" id="IPR036964">
    <property type="entry name" value="RASGEF_cat_dom_sf"/>
</dbReference>
<feature type="compositionally biased region" description="Basic and acidic residues" evidence="3">
    <location>
        <begin position="1282"/>
        <end position="1291"/>
    </location>
</feature>
<proteinExistence type="predicted"/>
<evidence type="ECO:0000313" key="5">
    <source>
        <dbReference type="EMBL" id="KAG0330396.1"/>
    </source>
</evidence>
<organism evidence="5 6">
    <name type="scientific">Dissophora globulifera</name>
    <dbReference type="NCBI Taxonomy" id="979702"/>
    <lineage>
        <taxon>Eukaryota</taxon>
        <taxon>Fungi</taxon>
        <taxon>Fungi incertae sedis</taxon>
        <taxon>Mucoromycota</taxon>
        <taxon>Mortierellomycotina</taxon>
        <taxon>Mortierellomycetes</taxon>
        <taxon>Mortierellales</taxon>
        <taxon>Mortierellaceae</taxon>
        <taxon>Dissophora</taxon>
    </lineage>
</organism>
<dbReference type="GO" id="GO:0005085">
    <property type="term" value="F:guanyl-nucleotide exchange factor activity"/>
    <property type="evidence" value="ECO:0007669"/>
    <property type="project" value="UniProtKB-KW"/>
</dbReference>
<feature type="compositionally biased region" description="Basic and acidic residues" evidence="3">
    <location>
        <begin position="750"/>
        <end position="759"/>
    </location>
</feature>
<feature type="region of interest" description="Disordered" evidence="3">
    <location>
        <begin position="612"/>
        <end position="699"/>
    </location>
</feature>
<feature type="region of interest" description="Disordered" evidence="3">
    <location>
        <begin position="976"/>
        <end position="1141"/>
    </location>
</feature>
<keyword evidence="6" id="KW-1185">Reference proteome</keyword>
<evidence type="ECO:0000256" key="2">
    <source>
        <dbReference type="PROSITE-ProRule" id="PRU00168"/>
    </source>
</evidence>
<dbReference type="Pfam" id="PF00617">
    <property type="entry name" value="RasGEF"/>
    <property type="match status" value="1"/>
</dbReference>
<feature type="domain" description="Ras-GEF" evidence="4">
    <location>
        <begin position="239"/>
        <end position="495"/>
    </location>
</feature>
<feature type="compositionally biased region" description="Basic and acidic residues" evidence="3">
    <location>
        <begin position="1103"/>
        <end position="1112"/>
    </location>
</feature>
<dbReference type="InterPro" id="IPR023578">
    <property type="entry name" value="Ras_GEF_dom_sf"/>
</dbReference>
<comment type="caution">
    <text evidence="5">The sequence shown here is derived from an EMBL/GenBank/DDBJ whole genome shotgun (WGS) entry which is preliminary data.</text>
</comment>
<dbReference type="PANTHER" id="PTHR23113">
    <property type="entry name" value="GUANINE NUCLEOTIDE EXCHANGE FACTOR"/>
    <property type="match status" value="1"/>
</dbReference>
<keyword evidence="1 2" id="KW-0344">Guanine-nucleotide releasing factor</keyword>
<feature type="compositionally biased region" description="Basic and acidic residues" evidence="3">
    <location>
        <begin position="1190"/>
        <end position="1208"/>
    </location>
</feature>
<feature type="compositionally biased region" description="Polar residues" evidence="3">
    <location>
        <begin position="1215"/>
        <end position="1230"/>
    </location>
</feature>
<evidence type="ECO:0000259" key="4">
    <source>
        <dbReference type="PROSITE" id="PS50009"/>
    </source>
</evidence>
<dbReference type="PANTHER" id="PTHR23113:SF99">
    <property type="entry name" value="RASGEF DOMAIN-CONTAINING PROTEIN"/>
    <property type="match status" value="1"/>
</dbReference>
<feature type="compositionally biased region" description="Acidic residues" evidence="3">
    <location>
        <begin position="664"/>
        <end position="677"/>
    </location>
</feature>
<dbReference type="InterPro" id="IPR008937">
    <property type="entry name" value="Ras-like_GEF"/>
</dbReference>
<feature type="compositionally biased region" description="Low complexity" evidence="3">
    <location>
        <begin position="1014"/>
        <end position="1035"/>
    </location>
</feature>
<dbReference type="Proteomes" id="UP000738325">
    <property type="component" value="Unassembled WGS sequence"/>
</dbReference>
<sequence>MDANMTKYASLLQAARADQELGDFKSAYTIYLKAYAIITRMLETQVVFKDKGKRCSIPVPQCMSTPKQSVPDNYNQLVAHAQEILRRIKDIVEQSKPHTPKAVIRTVSSSSLTSQPRQQQPQSRSSSTTAARLGPGSSLPSQSSITSSSQIKKLSKKNIPMIPISPLTKQALINAYALSQATQRFEQAKQGSSPQQPAGVRNLANLRRLIEDVRIQNAKLDAVKAQIQSVSTSTITSWDPDSIARQLTIVDTQLFKDVTVPKDLVRTDRKTSQAQHCIDFETYIAHSVAHLLLLEWSVSRHPSPVTTPATSKSHAHLPVNAVAHMIKVAHILLHVYRNFNSFMAVMRALTSPEIKRMRKSWSGVNSKTKDQFKKLVLIYIAKDNARCYKETLIQKLDAFQDVGKDAVVALPWMRHHMDEVKSIINSYMTGHESTGGSSDVVLSAPGARKLSAVTALLVQCRTNEPGSLDRQDLDDKHSQSAFNAKHRESIVVEGLKTPLTPIWDLASLGTGDIALHHWLLSRPFLNKQQLIDESLEIEPLFHGEELPCYDASFDSDDNGEDDTVQDDFEHVIAPEHDLESLLAASTARSNETPSRSRTPVSETEINDIMNELLNNDNDDSKDLFDDIGGTTDEEGEEARASDKYSKAKGSPGRTEDVLKFLGIDPDEYSDSDHDDNDGGDKAQPAIKSGKGKGKARDVDDTEEIDTLLAQVKGLVHESRSHAEEVESKSTLTEFDLDEQEIGGGIAGGDTHGDDVDQHLRSSRTFEPSQQEHEEDEFGFQAPKPTLAATSDPAPASSLLSLDAMRLQLQSIGLEAPYSQKAAETTTSSTVAQHANAQESNVAVTEGSSQVVSPVSGDGHNESDTKADLMPPTSPTSSSMSPASASVNPFAPYMVKKVATNSSSSQSTSPETPSGTISRGRRRKIQTDRSAHLNDTGETVDAERTRVAFSPPRPDLVALGLDASDNSLERIAALAKQSLASHGEKKPSDKIQSPRALEIPHALIDEVDKNSLGNSPPALRLLSSSSPTASATTTTTQSHTDILDSESGSFQLGASLLGTATESATETNATTESGSRSDEHDKHRSTEVDGDESSHANRLPESAARGREDRLNVEVEGDGTGVDDTGSAGSIEGGRARSRQRRRIAGGVISVPPKSLMSKASTASLSGAFQEQVTVDAAESTSPSLLMEVTDGERQTLTHDVGQHHHQDPATKAVEANTTSTAEDDVVTTTVLAEVEMDVTASEENSPLTKSLPEANSDAGTDGVVQQQQQQQQTAESILDQDEQQHEDAENK</sequence>
<feature type="compositionally biased region" description="Low complexity" evidence="3">
    <location>
        <begin position="901"/>
        <end position="913"/>
    </location>
</feature>
<feature type="compositionally biased region" description="Low complexity" evidence="3">
    <location>
        <begin position="784"/>
        <end position="794"/>
    </location>
</feature>
<feature type="region of interest" description="Disordered" evidence="3">
    <location>
        <begin position="95"/>
        <end position="152"/>
    </location>
</feature>
<dbReference type="OrthoDB" id="10254377at2759"/>
<evidence type="ECO:0000313" key="6">
    <source>
        <dbReference type="Proteomes" id="UP000738325"/>
    </source>
</evidence>
<feature type="region of interest" description="Disordered" evidence="3">
    <location>
        <begin position="736"/>
        <end position="794"/>
    </location>
</feature>
<feature type="region of interest" description="Disordered" evidence="3">
    <location>
        <begin position="817"/>
        <end position="954"/>
    </location>
</feature>
<protein>
    <recommendedName>
        <fullName evidence="4">Ras-GEF domain-containing protein</fullName>
    </recommendedName>
</protein>
<feature type="compositionally biased region" description="Polar residues" evidence="3">
    <location>
        <begin position="821"/>
        <end position="852"/>
    </location>
</feature>
<name>A0A9P6V0T1_9FUNG</name>
<gene>
    <name evidence="5" type="ORF">BGZ99_004766</name>
</gene>
<dbReference type="EMBL" id="JAAAIP010000003">
    <property type="protein sequence ID" value="KAG0330396.1"/>
    <property type="molecule type" value="Genomic_DNA"/>
</dbReference>
<evidence type="ECO:0000256" key="1">
    <source>
        <dbReference type="ARBA" id="ARBA00022658"/>
    </source>
</evidence>
<dbReference type="SUPFAM" id="SSF48366">
    <property type="entry name" value="Ras GEF"/>
    <property type="match status" value="1"/>
</dbReference>